<organism evidence="1 2">
    <name type="scientific">Plakobranchus ocellatus</name>
    <dbReference type="NCBI Taxonomy" id="259542"/>
    <lineage>
        <taxon>Eukaryota</taxon>
        <taxon>Metazoa</taxon>
        <taxon>Spiralia</taxon>
        <taxon>Lophotrochozoa</taxon>
        <taxon>Mollusca</taxon>
        <taxon>Gastropoda</taxon>
        <taxon>Heterobranchia</taxon>
        <taxon>Euthyneura</taxon>
        <taxon>Panpulmonata</taxon>
        <taxon>Sacoglossa</taxon>
        <taxon>Placobranchoidea</taxon>
        <taxon>Plakobranchidae</taxon>
        <taxon>Plakobranchus</taxon>
    </lineage>
</organism>
<evidence type="ECO:0000313" key="2">
    <source>
        <dbReference type="Proteomes" id="UP000735302"/>
    </source>
</evidence>
<evidence type="ECO:0000313" key="1">
    <source>
        <dbReference type="EMBL" id="GFO00520.1"/>
    </source>
</evidence>
<proteinExistence type="predicted"/>
<dbReference type="Proteomes" id="UP000735302">
    <property type="component" value="Unassembled WGS sequence"/>
</dbReference>
<accession>A0AAV3ZXC4</accession>
<reference evidence="1 2" key="1">
    <citation type="journal article" date="2021" name="Elife">
        <title>Chloroplast acquisition without the gene transfer in kleptoplastic sea slugs, Plakobranchus ocellatus.</title>
        <authorList>
            <person name="Maeda T."/>
            <person name="Takahashi S."/>
            <person name="Yoshida T."/>
            <person name="Shimamura S."/>
            <person name="Takaki Y."/>
            <person name="Nagai Y."/>
            <person name="Toyoda A."/>
            <person name="Suzuki Y."/>
            <person name="Arimoto A."/>
            <person name="Ishii H."/>
            <person name="Satoh N."/>
            <person name="Nishiyama T."/>
            <person name="Hasebe M."/>
            <person name="Maruyama T."/>
            <person name="Minagawa J."/>
            <person name="Obokata J."/>
            <person name="Shigenobu S."/>
        </authorList>
    </citation>
    <scope>NUCLEOTIDE SEQUENCE [LARGE SCALE GENOMIC DNA]</scope>
</reference>
<keyword evidence="2" id="KW-1185">Reference proteome</keyword>
<protein>
    <submittedName>
        <fullName evidence="1">Uncharacterized protein</fullName>
    </submittedName>
</protein>
<sequence>MDTVKSCEPGSAGVTSNSTSTLPGWARQVIILVSKLYQAGGGLWFRHIPGSDLAAQARQAGQYEHCETPLSVEHRSNLVRKKIFVWRNLTNVADSTAWVFISLKILLCDNKLLIKWYSEDSFGRPSGSPSRKGRIPITRVLMSLGPLEISRIVWRDTTYLDLESGDRNQETLHQVIKIHLTRYG</sequence>
<name>A0AAV3ZXC4_9GAST</name>
<dbReference type="EMBL" id="BLXT01003118">
    <property type="protein sequence ID" value="GFO00520.1"/>
    <property type="molecule type" value="Genomic_DNA"/>
</dbReference>
<comment type="caution">
    <text evidence="1">The sequence shown here is derived from an EMBL/GenBank/DDBJ whole genome shotgun (WGS) entry which is preliminary data.</text>
</comment>
<gene>
    <name evidence="1" type="ORF">PoB_002702500</name>
</gene>
<dbReference type="AlphaFoldDB" id="A0AAV3ZXC4"/>